<feature type="transmembrane region" description="Helical" evidence="11">
    <location>
        <begin position="166"/>
        <end position="186"/>
    </location>
</feature>
<keyword evidence="4" id="KW-0934">Plastid</keyword>
<dbReference type="GO" id="GO:0009523">
    <property type="term" value="C:photosystem II"/>
    <property type="evidence" value="ECO:0007669"/>
    <property type="project" value="UniProtKB-KW"/>
</dbReference>
<feature type="transmembrane region" description="Helical" evidence="11">
    <location>
        <begin position="124"/>
        <end position="146"/>
    </location>
</feature>
<name>A0A6N2NLW8_SALVM</name>
<dbReference type="InterPro" id="IPR000932">
    <property type="entry name" value="PS_antenna-like"/>
</dbReference>
<dbReference type="SUPFAM" id="SSF161077">
    <property type="entry name" value="Photosystem II antenna protein-like"/>
    <property type="match status" value="1"/>
</dbReference>
<reference evidence="12" key="1">
    <citation type="submission" date="2019-03" db="EMBL/GenBank/DDBJ databases">
        <authorList>
            <person name="Mank J."/>
            <person name="Almeida P."/>
        </authorList>
    </citation>
    <scope>NUCLEOTIDE SEQUENCE</scope>
    <source>
        <strain evidence="12">78183</strain>
    </source>
</reference>
<evidence type="ECO:0000313" key="12">
    <source>
        <dbReference type="EMBL" id="VFU66086.1"/>
    </source>
</evidence>
<keyword evidence="8 11" id="KW-0472">Membrane</keyword>
<keyword evidence="7" id="KW-0157">Chromophore</keyword>
<keyword evidence="2" id="KW-0148">Chlorophyll</keyword>
<feature type="compositionally biased region" description="Polar residues" evidence="10">
    <location>
        <begin position="814"/>
        <end position="823"/>
    </location>
</feature>
<dbReference type="Pfam" id="PF00421">
    <property type="entry name" value="PSII"/>
    <property type="match status" value="1"/>
</dbReference>
<comment type="subcellular location">
    <subcellularLocation>
        <location evidence="1">Membrane</location>
        <topology evidence="1">Multi-pass membrane protein</topology>
    </subcellularLocation>
</comment>
<evidence type="ECO:0000256" key="8">
    <source>
        <dbReference type="ARBA" id="ARBA00023136"/>
    </source>
</evidence>
<evidence type="ECO:0000256" key="3">
    <source>
        <dbReference type="ARBA" id="ARBA00022531"/>
    </source>
</evidence>
<evidence type="ECO:0000256" key="11">
    <source>
        <dbReference type="SAM" id="Phobius"/>
    </source>
</evidence>
<evidence type="ECO:0000256" key="7">
    <source>
        <dbReference type="ARBA" id="ARBA00022991"/>
    </source>
</evidence>
<evidence type="ECO:0000256" key="9">
    <source>
        <dbReference type="ARBA" id="ARBA00023276"/>
    </source>
</evidence>
<dbReference type="EMBL" id="CAADRP010002323">
    <property type="protein sequence ID" value="VFU66086.1"/>
    <property type="molecule type" value="Genomic_DNA"/>
</dbReference>
<evidence type="ECO:0000256" key="5">
    <source>
        <dbReference type="ARBA" id="ARBA00022692"/>
    </source>
</evidence>
<accession>A0A6N2NLW8</accession>
<keyword evidence="5 11" id="KW-0812">Transmembrane</keyword>
<protein>
    <recommendedName>
        <fullName evidence="13">Photosystem II CP47 reaction center protein</fullName>
    </recommendedName>
</protein>
<sequence>MNSREILNLPVKIITHRRLLTVSLRSGMSDASGKRRGYSMGLPWYRVHTVVLNDPGRLLAVHIMHTALVAAVFDPSDPVLDPMWRQGMFVIPFMTRLGITNSWGGWSITGGTITNPGIWSYEGVAGAHIVFSGLCFLAAIWHWVYWDLEIFCDERTGKPSLDLPKIFGIHLFLSGVACFGFGPFHVTGLYGPGIWVSDPYGLTDRRNRRQRQDSGSHSSLFNKIGLEYATSYLQVVHRSRKERNLRCRLRWYHWPTSTRSSKLAPEEVGPTAPWLEAKLAAPLSTEQRHIHRAQRTDWVKSPTWFSVGRNSQRSDLSQGKTAATFVDRPTEDLVFVKHGERSHVSAGSCASIHWAFVLDFLSGAVLSAAFLSSLAAGAREGADMVSNPDERDDWCYIYPYLLFLITHSVDYIQLRTTRTIDDPRASRLKCGIGCSKPSRDWEQSRYNSALTAGAVTQSFLVLAKSARVLNLVEFSAGRIRAGVQTCSGDGPKPDKGDINACRAGRRRPWAEWALAIPTLRMSTTSGLDSSSSLAMASFSWRLDEGQDIGKVLLLFSRSYVLNYDSYWSEKSSRRTLTWKWKTESQSLETKGLKDQEAVSTLGLGTSVPLAANSTLLSSAHLLIFNETSSIVAFIELVLVAYFDESETPPYLPITFARRPGFTTTMLSPPLFISASNTKQMLKNHTMLTKNLSSIVKRRHLHLHPHPSPEKRKNRSLRVVLSGLQNRLKDPYWGSDSGSDDDEVLPKPSPPSQSQPKLPERVTAPLTKVQVSNVENLKTFVVKPRNKGQKGILYYKSSPQPLSHDDINIEEEHVTSSQTSYNGGSKSSVEARSRSSNREGKARRALSIVVETMPFPLDSKAPLSSLPSCFLTTTTYCLYHPERTRAFTHPNGVEPSLPFLGSLHLLDSFSFDPFPKRRRGIGRSLLTLDRGATLIAYGSYLARLALDYLRILTSIADWRYTDSYSRLHRLMLAFLLIPSL</sequence>
<keyword evidence="6 11" id="KW-1133">Transmembrane helix</keyword>
<organism evidence="12">
    <name type="scientific">Salix viminalis</name>
    <name type="common">Common osier</name>
    <name type="synonym">Basket willow</name>
    <dbReference type="NCBI Taxonomy" id="40686"/>
    <lineage>
        <taxon>Eukaryota</taxon>
        <taxon>Viridiplantae</taxon>
        <taxon>Streptophyta</taxon>
        <taxon>Embryophyta</taxon>
        <taxon>Tracheophyta</taxon>
        <taxon>Spermatophyta</taxon>
        <taxon>Magnoliopsida</taxon>
        <taxon>eudicotyledons</taxon>
        <taxon>Gunneridae</taxon>
        <taxon>Pentapetalae</taxon>
        <taxon>rosids</taxon>
        <taxon>fabids</taxon>
        <taxon>Malpighiales</taxon>
        <taxon>Salicaceae</taxon>
        <taxon>Saliceae</taxon>
        <taxon>Salix</taxon>
    </lineage>
</organism>
<evidence type="ECO:0000256" key="6">
    <source>
        <dbReference type="ARBA" id="ARBA00022989"/>
    </source>
</evidence>
<feature type="compositionally biased region" description="Basic and acidic residues" evidence="10">
    <location>
        <begin position="828"/>
        <end position="841"/>
    </location>
</feature>
<dbReference type="InterPro" id="IPR036001">
    <property type="entry name" value="PS_II_antenna-like_sf"/>
</dbReference>
<dbReference type="GO" id="GO:0009767">
    <property type="term" value="P:photosynthetic electron transport chain"/>
    <property type="evidence" value="ECO:0007669"/>
    <property type="project" value="InterPro"/>
</dbReference>
<feature type="region of interest" description="Disordered" evidence="10">
    <location>
        <begin position="727"/>
        <end position="760"/>
    </location>
</feature>
<evidence type="ECO:0000256" key="2">
    <source>
        <dbReference type="ARBA" id="ARBA00022494"/>
    </source>
</evidence>
<gene>
    <name evidence="12" type="ORF">SVIM_LOCUS510646</name>
</gene>
<proteinExistence type="predicted"/>
<evidence type="ECO:0008006" key="13">
    <source>
        <dbReference type="Google" id="ProtNLM"/>
    </source>
</evidence>
<evidence type="ECO:0000256" key="10">
    <source>
        <dbReference type="SAM" id="MobiDB-lite"/>
    </source>
</evidence>
<feature type="region of interest" description="Disordered" evidence="10">
    <location>
        <begin position="812"/>
        <end position="842"/>
    </location>
</feature>
<dbReference type="AlphaFoldDB" id="A0A6N2NLW8"/>
<dbReference type="GO" id="GO:0016168">
    <property type="term" value="F:chlorophyll binding"/>
    <property type="evidence" value="ECO:0007669"/>
    <property type="project" value="UniProtKB-KW"/>
</dbReference>
<evidence type="ECO:0000256" key="1">
    <source>
        <dbReference type="ARBA" id="ARBA00004141"/>
    </source>
</evidence>
<evidence type="ECO:0000256" key="4">
    <source>
        <dbReference type="ARBA" id="ARBA00022640"/>
    </source>
</evidence>
<keyword evidence="3" id="KW-0602">Photosynthesis</keyword>
<keyword evidence="9" id="KW-0604">Photosystem II</keyword>